<protein>
    <recommendedName>
        <fullName evidence="3">HAD-like protein</fullName>
    </recommendedName>
</protein>
<organism evidence="1 2">
    <name type="scientific">Punctularia strigosozonata (strain HHB-11173)</name>
    <name type="common">White-rot fungus</name>
    <dbReference type="NCBI Taxonomy" id="741275"/>
    <lineage>
        <taxon>Eukaryota</taxon>
        <taxon>Fungi</taxon>
        <taxon>Dikarya</taxon>
        <taxon>Basidiomycota</taxon>
        <taxon>Agaricomycotina</taxon>
        <taxon>Agaricomycetes</taxon>
        <taxon>Corticiales</taxon>
        <taxon>Punctulariaceae</taxon>
        <taxon>Punctularia</taxon>
    </lineage>
</organism>
<dbReference type="eggNOG" id="KOG3040">
    <property type="taxonomic scope" value="Eukaryota"/>
</dbReference>
<evidence type="ECO:0008006" key="3">
    <source>
        <dbReference type="Google" id="ProtNLM"/>
    </source>
</evidence>
<dbReference type="EMBL" id="JH687555">
    <property type="protein sequence ID" value="EIN04234.1"/>
    <property type="molecule type" value="Genomic_DNA"/>
</dbReference>
<dbReference type="Gene3D" id="3.40.50.1000">
    <property type="entry name" value="HAD superfamily/HAD-like"/>
    <property type="match status" value="2"/>
</dbReference>
<evidence type="ECO:0000313" key="2">
    <source>
        <dbReference type="Proteomes" id="UP000054196"/>
    </source>
</evidence>
<name>R7S329_PUNST</name>
<keyword evidence="2" id="KW-1185">Reference proteome</keyword>
<dbReference type="HOGENOM" id="CLU_043473_4_0_1"/>
<sequence>MPMVSRPAIRTVLIDLSGTLHIGTSALPGAVAALQRLREARVPSRFCSNTSKESTADLVRKLRAMGFGVNSKVVVGPEGKEGGEEEVWTSLGAVKRMIEARGLHRPYFLLSPSAAEECSANLPSSDPNTPYDAVVVGLAPAMFTYDNLTTAFRVLIGEEGQPSSASASASASASTSTSKPNIAFLATHKAKYVRTPDKQLSLGPGPFVAALEDASGAKAEVVGKPTKAFFESVIGSMNLDGSDAGRIAVIGDDVAADLGEGALELGLWRVLVKTGKYRPGDEAREDAVPPDEVQDSFASWVDSLLLDREARSRL</sequence>
<dbReference type="GO" id="GO:0005737">
    <property type="term" value="C:cytoplasm"/>
    <property type="evidence" value="ECO:0007669"/>
    <property type="project" value="TreeGrafter"/>
</dbReference>
<dbReference type="GeneID" id="18884004"/>
<dbReference type="PANTHER" id="PTHR19288:SF46">
    <property type="entry name" value="HALOACID DEHALOGENASE-LIKE HYDROLASE DOMAIN-CONTAINING PROTEIN 2"/>
    <property type="match status" value="1"/>
</dbReference>
<proteinExistence type="predicted"/>
<dbReference type="Proteomes" id="UP000054196">
    <property type="component" value="Unassembled WGS sequence"/>
</dbReference>
<dbReference type="SUPFAM" id="SSF56784">
    <property type="entry name" value="HAD-like"/>
    <property type="match status" value="1"/>
</dbReference>
<dbReference type="InterPro" id="IPR006357">
    <property type="entry name" value="HAD-SF_hydro_IIA"/>
</dbReference>
<gene>
    <name evidence="1" type="ORF">PUNSTDRAFT_55571</name>
</gene>
<dbReference type="Pfam" id="PF13344">
    <property type="entry name" value="Hydrolase_6"/>
    <property type="match status" value="1"/>
</dbReference>
<dbReference type="Pfam" id="PF13242">
    <property type="entry name" value="Hydrolase_like"/>
    <property type="match status" value="1"/>
</dbReference>
<dbReference type="InterPro" id="IPR023214">
    <property type="entry name" value="HAD_sf"/>
</dbReference>
<evidence type="ECO:0000313" key="1">
    <source>
        <dbReference type="EMBL" id="EIN04234.1"/>
    </source>
</evidence>
<dbReference type="KEGG" id="psq:PUNSTDRAFT_55571"/>
<reference evidence="2" key="1">
    <citation type="journal article" date="2012" name="Science">
        <title>The Paleozoic origin of enzymatic lignin decomposition reconstructed from 31 fungal genomes.</title>
        <authorList>
            <person name="Floudas D."/>
            <person name="Binder M."/>
            <person name="Riley R."/>
            <person name="Barry K."/>
            <person name="Blanchette R.A."/>
            <person name="Henrissat B."/>
            <person name="Martinez A.T."/>
            <person name="Otillar R."/>
            <person name="Spatafora J.W."/>
            <person name="Yadav J.S."/>
            <person name="Aerts A."/>
            <person name="Benoit I."/>
            <person name="Boyd A."/>
            <person name="Carlson A."/>
            <person name="Copeland A."/>
            <person name="Coutinho P.M."/>
            <person name="de Vries R.P."/>
            <person name="Ferreira P."/>
            <person name="Findley K."/>
            <person name="Foster B."/>
            <person name="Gaskell J."/>
            <person name="Glotzer D."/>
            <person name="Gorecki P."/>
            <person name="Heitman J."/>
            <person name="Hesse C."/>
            <person name="Hori C."/>
            <person name="Igarashi K."/>
            <person name="Jurgens J.A."/>
            <person name="Kallen N."/>
            <person name="Kersten P."/>
            <person name="Kohler A."/>
            <person name="Kuees U."/>
            <person name="Kumar T.K.A."/>
            <person name="Kuo A."/>
            <person name="LaButti K."/>
            <person name="Larrondo L.F."/>
            <person name="Lindquist E."/>
            <person name="Ling A."/>
            <person name="Lombard V."/>
            <person name="Lucas S."/>
            <person name="Lundell T."/>
            <person name="Martin R."/>
            <person name="McLaughlin D.J."/>
            <person name="Morgenstern I."/>
            <person name="Morin E."/>
            <person name="Murat C."/>
            <person name="Nagy L.G."/>
            <person name="Nolan M."/>
            <person name="Ohm R.A."/>
            <person name="Patyshakuliyeva A."/>
            <person name="Rokas A."/>
            <person name="Ruiz-Duenas F.J."/>
            <person name="Sabat G."/>
            <person name="Salamov A."/>
            <person name="Samejima M."/>
            <person name="Schmutz J."/>
            <person name="Slot J.C."/>
            <person name="St John F."/>
            <person name="Stenlid J."/>
            <person name="Sun H."/>
            <person name="Sun S."/>
            <person name="Syed K."/>
            <person name="Tsang A."/>
            <person name="Wiebenga A."/>
            <person name="Young D."/>
            <person name="Pisabarro A."/>
            <person name="Eastwood D.C."/>
            <person name="Martin F."/>
            <person name="Cullen D."/>
            <person name="Grigoriev I.V."/>
            <person name="Hibbett D.S."/>
        </authorList>
    </citation>
    <scope>NUCLEOTIDE SEQUENCE [LARGE SCALE GENOMIC DNA]</scope>
    <source>
        <strain evidence="2">HHB-11173 SS5</strain>
    </source>
</reference>
<dbReference type="RefSeq" id="XP_007388377.1">
    <property type="nucleotide sequence ID" value="XM_007388315.1"/>
</dbReference>
<dbReference type="AlphaFoldDB" id="R7S329"/>
<dbReference type="InterPro" id="IPR036412">
    <property type="entry name" value="HAD-like_sf"/>
</dbReference>
<dbReference type="PANTHER" id="PTHR19288">
    <property type="entry name" value="4-NITROPHENYLPHOSPHATASE-RELATED"/>
    <property type="match status" value="1"/>
</dbReference>
<accession>R7S329</accession>
<dbReference type="GO" id="GO:0016791">
    <property type="term" value="F:phosphatase activity"/>
    <property type="evidence" value="ECO:0007669"/>
    <property type="project" value="TreeGrafter"/>
</dbReference>
<dbReference type="OrthoDB" id="426235at2759"/>
<dbReference type="OMA" id="ADSACCA"/>